<evidence type="ECO:0000256" key="8">
    <source>
        <dbReference type="ARBA" id="ARBA00022490"/>
    </source>
</evidence>
<evidence type="ECO:0000256" key="12">
    <source>
        <dbReference type="ARBA" id="ARBA00022801"/>
    </source>
</evidence>
<dbReference type="GO" id="GO:0005737">
    <property type="term" value="C:cytoplasm"/>
    <property type="evidence" value="ECO:0007669"/>
    <property type="project" value="UniProtKB-SubCell"/>
</dbReference>
<dbReference type="InterPro" id="IPR012337">
    <property type="entry name" value="RNaseH-like_sf"/>
</dbReference>
<dbReference type="GO" id="GO:0043137">
    <property type="term" value="P:DNA replication, removal of RNA primer"/>
    <property type="evidence" value="ECO:0007669"/>
    <property type="project" value="TreeGrafter"/>
</dbReference>
<evidence type="ECO:0000313" key="18">
    <source>
        <dbReference type="Proteomes" id="UP000521313"/>
    </source>
</evidence>
<dbReference type="NCBIfam" id="TIGR00716">
    <property type="entry name" value="rnhC"/>
    <property type="match status" value="1"/>
</dbReference>
<dbReference type="InterPro" id="IPR036397">
    <property type="entry name" value="RNaseH_sf"/>
</dbReference>
<evidence type="ECO:0000313" key="17">
    <source>
        <dbReference type="EMBL" id="MBB5184789.1"/>
    </source>
</evidence>
<evidence type="ECO:0000256" key="4">
    <source>
        <dbReference type="ARBA" id="ARBA00004496"/>
    </source>
</evidence>
<dbReference type="Pfam" id="PF01351">
    <property type="entry name" value="RNase_HII"/>
    <property type="match status" value="1"/>
</dbReference>
<gene>
    <name evidence="14" type="primary">rnhC</name>
    <name evidence="17" type="ORF">HNQ43_000832</name>
</gene>
<dbReference type="GO" id="GO:0006298">
    <property type="term" value="P:mismatch repair"/>
    <property type="evidence" value="ECO:0007669"/>
    <property type="project" value="TreeGrafter"/>
</dbReference>
<dbReference type="InterPro" id="IPR001352">
    <property type="entry name" value="RNase_HII/HIII"/>
</dbReference>
<dbReference type="InterPro" id="IPR004641">
    <property type="entry name" value="RNase_HIII"/>
</dbReference>
<dbReference type="EC" id="3.1.26.4" evidence="6 14"/>
<organism evidence="17 18">
    <name type="scientific">Faecalicoccus acidiformans</name>
    <dbReference type="NCBI Taxonomy" id="915173"/>
    <lineage>
        <taxon>Bacteria</taxon>
        <taxon>Bacillati</taxon>
        <taxon>Bacillota</taxon>
        <taxon>Erysipelotrichia</taxon>
        <taxon>Erysipelotrichales</taxon>
        <taxon>Erysipelotrichaceae</taxon>
        <taxon>Faecalicoccus</taxon>
    </lineage>
</organism>
<comment type="subcellular location">
    <subcellularLocation>
        <location evidence="4 14">Cytoplasm</location>
    </subcellularLocation>
</comment>
<evidence type="ECO:0000256" key="2">
    <source>
        <dbReference type="ARBA" id="ARBA00001946"/>
    </source>
</evidence>
<sequence>MATITKTMTRPEIEQLKEKLKPFTLKLSQPDYTFYQIKTESCTITAYTSLKVVFQGNDLGWLETNSLKNEYPQAGSDEVGTGDYFGPVTVAACIVDLESANQLKPLGIQDSKQITDSKIRKLAIKIKEVCPHSILVVQNAKYNLVHKTHNMVDIKCRLHNQAYVNLQKKGYALPKTIIVDQFVQEKSYYRYLQNEPQIIRGIHFETKAENKYLAVACASILARNAFLESLDKMEEAYDFHFEKGAGPKVDRCAQSFVDQYGSKELEKVAKLHFKNTEKLRFTSI</sequence>
<feature type="binding site" evidence="14 15">
    <location>
        <position position="180"/>
    </location>
    <ligand>
        <name>a divalent metal cation</name>
        <dbReference type="ChEBI" id="CHEBI:60240"/>
    </ligand>
</feature>
<comment type="cofactor">
    <cofactor evidence="2">
        <name>Mg(2+)</name>
        <dbReference type="ChEBI" id="CHEBI:18420"/>
    </cofactor>
</comment>
<dbReference type="Proteomes" id="UP000521313">
    <property type="component" value="Unassembled WGS sequence"/>
</dbReference>
<keyword evidence="13 14" id="KW-0460">Magnesium</keyword>
<evidence type="ECO:0000256" key="10">
    <source>
        <dbReference type="ARBA" id="ARBA00022723"/>
    </source>
</evidence>
<dbReference type="PIRSF" id="PIRSF037748">
    <property type="entry name" value="RnhC"/>
    <property type="match status" value="1"/>
</dbReference>
<evidence type="ECO:0000256" key="9">
    <source>
        <dbReference type="ARBA" id="ARBA00022722"/>
    </source>
</evidence>
<dbReference type="GO" id="GO:0004523">
    <property type="term" value="F:RNA-DNA hybrid ribonuclease activity"/>
    <property type="evidence" value="ECO:0007669"/>
    <property type="project" value="UniProtKB-UniRule"/>
</dbReference>
<evidence type="ECO:0000256" key="15">
    <source>
        <dbReference type="PROSITE-ProRule" id="PRU01319"/>
    </source>
</evidence>
<dbReference type="Gene3D" id="3.30.420.10">
    <property type="entry name" value="Ribonuclease H-like superfamily/Ribonuclease H"/>
    <property type="match status" value="1"/>
</dbReference>
<dbReference type="InterPro" id="IPR024568">
    <property type="entry name" value="RNase_HIII_N"/>
</dbReference>
<evidence type="ECO:0000259" key="16">
    <source>
        <dbReference type="PROSITE" id="PS51975"/>
    </source>
</evidence>
<comment type="caution">
    <text evidence="17">The sequence shown here is derived from an EMBL/GenBank/DDBJ whole genome shotgun (WGS) entry which is preliminary data.</text>
</comment>
<evidence type="ECO:0000256" key="7">
    <source>
        <dbReference type="ARBA" id="ARBA00021407"/>
    </source>
</evidence>
<name>A0A7W8D2I7_9FIRM</name>
<keyword evidence="12 14" id="KW-0378">Hydrolase</keyword>
<dbReference type="SUPFAM" id="SSF53098">
    <property type="entry name" value="Ribonuclease H-like"/>
    <property type="match status" value="1"/>
</dbReference>
<protein>
    <recommendedName>
        <fullName evidence="7 14">Ribonuclease HIII</fullName>
        <shortName evidence="14">RNase HIII</shortName>
        <ecNumber evidence="6 14">3.1.26.4</ecNumber>
    </recommendedName>
</protein>
<evidence type="ECO:0000256" key="13">
    <source>
        <dbReference type="ARBA" id="ARBA00022842"/>
    </source>
</evidence>
<evidence type="ECO:0000256" key="11">
    <source>
        <dbReference type="ARBA" id="ARBA00022759"/>
    </source>
</evidence>
<dbReference type="EMBL" id="JACHHD010000006">
    <property type="protein sequence ID" value="MBB5184789.1"/>
    <property type="molecule type" value="Genomic_DNA"/>
</dbReference>
<dbReference type="PANTHER" id="PTHR10954">
    <property type="entry name" value="RIBONUCLEASE H2 SUBUNIT A"/>
    <property type="match status" value="1"/>
</dbReference>
<dbReference type="RefSeq" id="WP_183375077.1">
    <property type="nucleotide sequence ID" value="NZ_JACHHD010000006.1"/>
</dbReference>
<dbReference type="Pfam" id="PF11858">
    <property type="entry name" value="DUF3378"/>
    <property type="match status" value="1"/>
</dbReference>
<feature type="binding site" evidence="14 15">
    <location>
        <position position="77"/>
    </location>
    <ligand>
        <name>a divalent metal cation</name>
        <dbReference type="ChEBI" id="CHEBI:60240"/>
    </ligand>
</feature>
<keyword evidence="10 14" id="KW-0479">Metal-binding</keyword>
<keyword evidence="8 14" id="KW-0963">Cytoplasm</keyword>
<evidence type="ECO:0000256" key="14">
    <source>
        <dbReference type="HAMAP-Rule" id="MF_00053"/>
    </source>
</evidence>
<accession>A0A7W8D2I7</accession>
<comment type="function">
    <text evidence="3 14">Endonuclease that specifically degrades the RNA of RNA-DNA hybrids.</text>
</comment>
<evidence type="ECO:0000256" key="1">
    <source>
        <dbReference type="ARBA" id="ARBA00000077"/>
    </source>
</evidence>
<dbReference type="FunFam" id="3.30.420.10:FF:000047">
    <property type="entry name" value="Ribonuclease HIII"/>
    <property type="match status" value="1"/>
</dbReference>
<dbReference type="PROSITE" id="PS51975">
    <property type="entry name" value="RNASE_H_2"/>
    <property type="match status" value="1"/>
</dbReference>
<dbReference type="HAMAP" id="MF_00053">
    <property type="entry name" value="RNase_HIII"/>
    <property type="match status" value="1"/>
</dbReference>
<feature type="domain" description="RNase H type-2" evidence="16">
    <location>
        <begin position="71"/>
        <end position="284"/>
    </location>
</feature>
<comment type="similarity">
    <text evidence="5 14">Belongs to the RNase HII family. RnhC subfamily.</text>
</comment>
<evidence type="ECO:0000256" key="5">
    <source>
        <dbReference type="ARBA" id="ARBA00008378"/>
    </source>
</evidence>
<dbReference type="GO" id="GO:0032299">
    <property type="term" value="C:ribonuclease H2 complex"/>
    <property type="evidence" value="ECO:0007669"/>
    <property type="project" value="TreeGrafter"/>
</dbReference>
<dbReference type="GO" id="GO:0000287">
    <property type="term" value="F:magnesium ion binding"/>
    <property type="evidence" value="ECO:0007669"/>
    <property type="project" value="UniProtKB-UniRule"/>
</dbReference>
<dbReference type="GO" id="GO:0003723">
    <property type="term" value="F:RNA binding"/>
    <property type="evidence" value="ECO:0007669"/>
    <property type="project" value="UniProtKB-UniRule"/>
</dbReference>
<keyword evidence="11 14" id="KW-0255">Endonuclease</keyword>
<evidence type="ECO:0000256" key="3">
    <source>
        <dbReference type="ARBA" id="ARBA00004065"/>
    </source>
</evidence>
<feature type="binding site" evidence="14 15">
    <location>
        <position position="78"/>
    </location>
    <ligand>
        <name>a divalent metal cation</name>
        <dbReference type="ChEBI" id="CHEBI:60240"/>
    </ligand>
</feature>
<dbReference type="CDD" id="cd06590">
    <property type="entry name" value="RNase_HII_bacteria_HIII_like"/>
    <property type="match status" value="1"/>
</dbReference>
<keyword evidence="9 14" id="KW-0540">Nuclease</keyword>
<evidence type="ECO:0000256" key="6">
    <source>
        <dbReference type="ARBA" id="ARBA00012180"/>
    </source>
</evidence>
<comment type="cofactor">
    <cofactor evidence="14 15">
        <name>Mn(2+)</name>
        <dbReference type="ChEBI" id="CHEBI:29035"/>
    </cofactor>
    <cofactor evidence="14 15">
        <name>Mg(2+)</name>
        <dbReference type="ChEBI" id="CHEBI:18420"/>
    </cofactor>
    <text evidence="14 15">Manganese or magnesium. Binds 1 divalent metal ion per monomer in the absence of substrate. May bind a second metal ion after substrate binding.</text>
</comment>
<comment type="catalytic activity">
    <reaction evidence="1 14 15">
        <text>Endonucleolytic cleavage to 5'-phosphomonoester.</text>
        <dbReference type="EC" id="3.1.26.4"/>
    </reaction>
</comment>
<dbReference type="Gene3D" id="3.30.310.10">
    <property type="entry name" value="TATA-Binding Protein"/>
    <property type="match status" value="1"/>
</dbReference>
<reference evidence="17 18" key="1">
    <citation type="submission" date="2020-08" db="EMBL/GenBank/DDBJ databases">
        <title>Genomic Encyclopedia of Type Strains, Phase IV (KMG-IV): sequencing the most valuable type-strain genomes for metagenomic binning, comparative biology and taxonomic classification.</title>
        <authorList>
            <person name="Goeker M."/>
        </authorList>
    </citation>
    <scope>NUCLEOTIDE SEQUENCE [LARGE SCALE GENOMIC DNA]</scope>
    <source>
        <strain evidence="17 18">DSM 26963</strain>
    </source>
</reference>
<dbReference type="InterPro" id="IPR024567">
    <property type="entry name" value="RNase_HII/HIII_dom"/>
</dbReference>
<proteinExistence type="inferred from homology"/>
<dbReference type="AlphaFoldDB" id="A0A7W8D2I7"/>
<dbReference type="InterPro" id="IPR012295">
    <property type="entry name" value="TBP_dom_sf"/>
</dbReference>
<dbReference type="PANTHER" id="PTHR10954:SF23">
    <property type="entry name" value="RIBONUCLEASE"/>
    <property type="match status" value="1"/>
</dbReference>